<dbReference type="Proteomes" id="UP000515679">
    <property type="component" value="Chromosome"/>
</dbReference>
<reference evidence="1 2" key="1">
    <citation type="submission" date="2019-07" db="EMBL/GenBank/DDBJ databases">
        <authorList>
            <person name="Kim J.K."/>
            <person name="Cheong H.-M."/>
            <person name="Choi Y."/>
            <person name="Hwang K.J."/>
            <person name="Lee S."/>
            <person name="Choi C."/>
        </authorList>
    </citation>
    <scope>NUCLEOTIDE SEQUENCE [LARGE SCALE GENOMIC DNA]</scope>
    <source>
        <strain evidence="1 2">KS 22</strain>
    </source>
</reference>
<accession>A0A7G5C2N5</accession>
<dbReference type="UniPathway" id="UPA00148">
    <property type="reaction ID" value="UER00236"/>
</dbReference>
<dbReference type="GO" id="GO:0043752">
    <property type="term" value="F:adenosylcobinamide kinase activity"/>
    <property type="evidence" value="ECO:0007669"/>
    <property type="project" value="InterPro"/>
</dbReference>
<organism evidence="1 2">
    <name type="scientific">Cohnella cholangitidis</name>
    <dbReference type="NCBI Taxonomy" id="2598458"/>
    <lineage>
        <taxon>Bacteria</taxon>
        <taxon>Bacillati</taxon>
        <taxon>Bacillota</taxon>
        <taxon>Bacilli</taxon>
        <taxon>Bacillales</taxon>
        <taxon>Paenibacillaceae</taxon>
        <taxon>Cohnella</taxon>
    </lineage>
</organism>
<dbReference type="Gene3D" id="3.40.50.300">
    <property type="entry name" value="P-loop containing nucleotide triphosphate hydrolases"/>
    <property type="match status" value="1"/>
</dbReference>
<dbReference type="InterPro" id="IPR003203">
    <property type="entry name" value="CobU/CobP"/>
</dbReference>
<dbReference type="GO" id="GO:0000166">
    <property type="term" value="F:nucleotide binding"/>
    <property type="evidence" value="ECO:0007669"/>
    <property type="project" value="InterPro"/>
</dbReference>
<keyword evidence="2" id="KW-1185">Reference proteome</keyword>
<gene>
    <name evidence="1" type="ORF">FPL14_21540</name>
</gene>
<name>A0A7G5C2N5_9BACL</name>
<dbReference type="InterPro" id="IPR027417">
    <property type="entry name" value="P-loop_NTPase"/>
</dbReference>
<dbReference type="RefSeq" id="WP_182299704.1">
    <property type="nucleotide sequence ID" value="NZ_CP041969.1"/>
</dbReference>
<sequence length="203" mass="22398">MRWLITGGIGAGKSAFAEELAMTVGHEGIWLSCPPFPDRASGYGPGPMEERKGIRSVFPWTYSDADETLANKLNAINLESNFFRADRRVIVVDGLSGWLRGLYRRVEPESPNADDRIDEEWQAVLAAILSFEGKVIVVTEEAASGLSMSPRDTEYAYRLAAANRALLDGSAILYRMTAGMATEVKGYRLKRGLTGDENLYSNR</sequence>
<dbReference type="AlphaFoldDB" id="A0A7G5C2N5"/>
<dbReference type="SUPFAM" id="SSF52540">
    <property type="entry name" value="P-loop containing nucleoside triphosphate hydrolases"/>
    <property type="match status" value="1"/>
</dbReference>
<dbReference type="GO" id="GO:0009236">
    <property type="term" value="P:cobalamin biosynthetic process"/>
    <property type="evidence" value="ECO:0007669"/>
    <property type="project" value="UniProtKB-UniPathway"/>
</dbReference>
<protein>
    <submittedName>
        <fullName evidence="1">Uncharacterized protein</fullName>
    </submittedName>
</protein>
<evidence type="ECO:0000313" key="1">
    <source>
        <dbReference type="EMBL" id="QMV43469.1"/>
    </source>
</evidence>
<dbReference type="Pfam" id="PF02283">
    <property type="entry name" value="CobU"/>
    <property type="match status" value="1"/>
</dbReference>
<dbReference type="KEGG" id="cchl:FPL14_21540"/>
<proteinExistence type="predicted"/>
<evidence type="ECO:0000313" key="2">
    <source>
        <dbReference type="Proteomes" id="UP000515679"/>
    </source>
</evidence>
<dbReference type="EMBL" id="CP041969">
    <property type="protein sequence ID" value="QMV43469.1"/>
    <property type="molecule type" value="Genomic_DNA"/>
</dbReference>